<proteinExistence type="inferred from homology"/>
<dbReference type="Gene3D" id="3.90.550.10">
    <property type="entry name" value="Spore Coat Polysaccharide Biosynthesis Protein SpsA, Chain A"/>
    <property type="match status" value="1"/>
</dbReference>
<keyword evidence="3" id="KW-0808">Transferase</keyword>
<evidence type="ECO:0000256" key="3">
    <source>
        <dbReference type="ARBA" id="ARBA00022679"/>
    </source>
</evidence>
<evidence type="ECO:0000259" key="4">
    <source>
        <dbReference type="Pfam" id="PF00535"/>
    </source>
</evidence>
<dbReference type="Proteomes" id="UP001163211">
    <property type="component" value="Unassembled WGS sequence"/>
</dbReference>
<evidence type="ECO:0000256" key="2">
    <source>
        <dbReference type="ARBA" id="ARBA00022676"/>
    </source>
</evidence>
<sequence length="335" mass="38534">MSQEYPYKCSVITPVYNEERNINAFLNMLCEIYDPQIQFVLIDDGSTDKTFEIISNDSFIRNNKNIRVISKKNGGAAEARLVGINNSESNFIVFCDCDDKLDQFSIKKALAEFENNKEIDLALFDYYVCSTQKEPTRFNYTIQNWPISGYTAFENTISLWGIHAFGIYRKETILAGYNAIKNIAGGLANNVNDDELIARMAMLNARKITLSEGKYYYAENTLSTTRRVNRNLFKMAFTAQRLADIITDTPSLSLLIPAVHLYMIRVATNLTIKRSLWRKKINNKSEWDLAVSSLIQKVKLKNIIEITKHNKKLLTWSLFKFMVLKAIYGFRNVKP</sequence>
<dbReference type="CDD" id="cd00761">
    <property type="entry name" value="Glyco_tranf_GTA_type"/>
    <property type="match status" value="1"/>
</dbReference>
<dbReference type="Pfam" id="PF00535">
    <property type="entry name" value="Glycos_transf_2"/>
    <property type="match status" value="1"/>
</dbReference>
<dbReference type="RefSeq" id="WP_090419629.1">
    <property type="nucleotide sequence ID" value="NZ_JAPMLV010000001.1"/>
</dbReference>
<dbReference type="EMBL" id="JAPMLV010000001">
    <property type="protein sequence ID" value="MCX8303459.1"/>
    <property type="molecule type" value="Genomic_DNA"/>
</dbReference>
<dbReference type="InterPro" id="IPR029044">
    <property type="entry name" value="Nucleotide-diphossugar_trans"/>
</dbReference>
<protein>
    <submittedName>
        <fullName evidence="5">Glycosyltransferase family 2 protein</fullName>
    </submittedName>
</protein>
<comment type="similarity">
    <text evidence="1">Belongs to the glycosyltransferase 2 family.</text>
</comment>
<dbReference type="PANTHER" id="PTHR43630">
    <property type="entry name" value="POLY-BETA-1,6-N-ACETYL-D-GLUCOSAMINE SYNTHASE"/>
    <property type="match status" value="1"/>
</dbReference>
<keyword evidence="2" id="KW-0328">Glycosyltransferase</keyword>
<gene>
    <name evidence="5" type="ORF">OTG14_10865</name>
</gene>
<reference evidence="5" key="1">
    <citation type="submission" date="2022-11" db="EMBL/GenBank/DDBJ databases">
        <title>The draft genomes of two Enterobacter strains.</title>
        <authorList>
            <person name="He Y."/>
            <person name="Wu S."/>
            <person name="Feng Y."/>
            <person name="Zong Z."/>
        </authorList>
    </citation>
    <scope>NUCLEOTIDE SEQUENCE</scope>
    <source>
        <strain evidence="5">155092</strain>
    </source>
</reference>
<comment type="caution">
    <text evidence="5">The sequence shown here is derived from an EMBL/GenBank/DDBJ whole genome shotgun (WGS) entry which is preliminary data.</text>
</comment>
<dbReference type="InterPro" id="IPR001173">
    <property type="entry name" value="Glyco_trans_2-like"/>
</dbReference>
<evidence type="ECO:0000313" key="5">
    <source>
        <dbReference type="EMBL" id="MCX8303459.1"/>
    </source>
</evidence>
<accession>A0ABT3XCC5</accession>
<evidence type="ECO:0000256" key="1">
    <source>
        <dbReference type="ARBA" id="ARBA00006739"/>
    </source>
</evidence>
<dbReference type="SUPFAM" id="SSF53448">
    <property type="entry name" value="Nucleotide-diphospho-sugar transferases"/>
    <property type="match status" value="1"/>
</dbReference>
<organism evidence="5 6">
    <name type="scientific">Enterobacter pseudoroggenkampii</name>
    <dbReference type="NCBI Taxonomy" id="2996112"/>
    <lineage>
        <taxon>Bacteria</taxon>
        <taxon>Pseudomonadati</taxon>
        <taxon>Pseudomonadota</taxon>
        <taxon>Gammaproteobacteria</taxon>
        <taxon>Enterobacterales</taxon>
        <taxon>Enterobacteriaceae</taxon>
        <taxon>Enterobacter</taxon>
    </lineage>
</organism>
<keyword evidence="6" id="KW-1185">Reference proteome</keyword>
<feature type="domain" description="Glycosyltransferase 2-like" evidence="4">
    <location>
        <begin position="10"/>
        <end position="170"/>
    </location>
</feature>
<name>A0ABT3XCC5_9ENTR</name>
<dbReference type="PANTHER" id="PTHR43630:SF1">
    <property type="entry name" value="POLY-BETA-1,6-N-ACETYL-D-GLUCOSAMINE SYNTHASE"/>
    <property type="match status" value="1"/>
</dbReference>
<evidence type="ECO:0000313" key="6">
    <source>
        <dbReference type="Proteomes" id="UP001163211"/>
    </source>
</evidence>